<accession>A0A8T0J5M1</accession>
<evidence type="ECO:0000256" key="1">
    <source>
        <dbReference type="PROSITE-ProRule" id="PRU00285"/>
    </source>
</evidence>
<gene>
    <name evidence="5" type="ORF">KC19_1G157100</name>
</gene>
<comment type="caution">
    <text evidence="5">The sequence shown here is derived from an EMBL/GenBank/DDBJ whole genome shotgun (WGS) entry which is preliminary data.</text>
</comment>
<dbReference type="Proteomes" id="UP000822688">
    <property type="component" value="Chromosome 1"/>
</dbReference>
<sequence length="277" mass="30950">MDAMDLLNGATLKRPTTTLPQNLRVCAPDLSFTKKLKRMPHLFTRVLELPLHAETPVSVLESHDSFRFEVRLPGLLVNDVKVEVLEIVPGATKVLVRGVDTRVGVAEVDFWRFRLPPTTVPEKSAATYSYGILSVTIPKTLVPCNDNLDMQEKSDGEHTLNDHSGTDLEGETEEERMQREVLEDLESFGSPRRARSPSRSSSASPRALSRKDSESEIDQEKLQQAVLEDLECFGSPRRRSASCPQALNFAEQQRAGPHQDFFRSVGSWVGGFSVYVQ</sequence>
<dbReference type="InterPro" id="IPR008978">
    <property type="entry name" value="HSP20-like_chaperone"/>
</dbReference>
<dbReference type="SUPFAM" id="SSF49764">
    <property type="entry name" value="HSP20-like chaperones"/>
    <property type="match status" value="1"/>
</dbReference>
<dbReference type="CDD" id="cd06464">
    <property type="entry name" value="ACD_sHsps-like"/>
    <property type="match status" value="1"/>
</dbReference>
<dbReference type="Gene3D" id="2.60.40.790">
    <property type="match status" value="1"/>
</dbReference>
<dbReference type="PROSITE" id="PS01031">
    <property type="entry name" value="SHSP"/>
    <property type="match status" value="1"/>
</dbReference>
<dbReference type="EMBL" id="CM026421">
    <property type="protein sequence ID" value="KAG0591193.1"/>
    <property type="molecule type" value="Genomic_DNA"/>
</dbReference>
<evidence type="ECO:0000313" key="5">
    <source>
        <dbReference type="EMBL" id="KAG0591194.1"/>
    </source>
</evidence>
<name>A0A8T0J5M1_CERPU</name>
<feature type="region of interest" description="Disordered" evidence="3">
    <location>
        <begin position="146"/>
        <end position="219"/>
    </location>
</feature>
<evidence type="ECO:0000313" key="6">
    <source>
        <dbReference type="Proteomes" id="UP000822688"/>
    </source>
</evidence>
<feature type="compositionally biased region" description="Basic and acidic residues" evidence="3">
    <location>
        <begin position="209"/>
        <end position="219"/>
    </location>
</feature>
<dbReference type="PANTHER" id="PTHR33879:SF3">
    <property type="entry name" value="17.6 KDA CLASS II HEAT SHOCK PROTEIN-RELATED"/>
    <property type="match status" value="1"/>
</dbReference>
<evidence type="ECO:0000256" key="2">
    <source>
        <dbReference type="RuleBase" id="RU003616"/>
    </source>
</evidence>
<dbReference type="Pfam" id="PF00011">
    <property type="entry name" value="HSP20"/>
    <property type="match status" value="1"/>
</dbReference>
<proteinExistence type="inferred from homology"/>
<dbReference type="PANTHER" id="PTHR33879">
    <property type="entry name" value="17.6 KDA CLASS II HEAT SHOCK PROTEIN-RELATED"/>
    <property type="match status" value="1"/>
</dbReference>
<feature type="compositionally biased region" description="Basic and acidic residues" evidence="3">
    <location>
        <begin position="150"/>
        <end position="166"/>
    </location>
</feature>
<dbReference type="InterPro" id="IPR002068">
    <property type="entry name" value="A-crystallin/Hsp20_dom"/>
</dbReference>
<dbReference type="EMBL" id="CM026421">
    <property type="protein sequence ID" value="KAG0591194.1"/>
    <property type="molecule type" value="Genomic_DNA"/>
</dbReference>
<dbReference type="AlphaFoldDB" id="A0A8T0J5M1"/>
<feature type="compositionally biased region" description="Low complexity" evidence="3">
    <location>
        <begin position="197"/>
        <end position="207"/>
    </location>
</feature>
<comment type="similarity">
    <text evidence="1 2">Belongs to the small heat shock protein (HSP20) family.</text>
</comment>
<protein>
    <recommendedName>
        <fullName evidence="4">SHSP domain-containing protein</fullName>
    </recommendedName>
</protein>
<organism evidence="5 6">
    <name type="scientific">Ceratodon purpureus</name>
    <name type="common">Fire moss</name>
    <name type="synonym">Dicranum purpureum</name>
    <dbReference type="NCBI Taxonomy" id="3225"/>
    <lineage>
        <taxon>Eukaryota</taxon>
        <taxon>Viridiplantae</taxon>
        <taxon>Streptophyta</taxon>
        <taxon>Embryophyta</taxon>
        <taxon>Bryophyta</taxon>
        <taxon>Bryophytina</taxon>
        <taxon>Bryopsida</taxon>
        <taxon>Dicranidae</taxon>
        <taxon>Pseudoditrichales</taxon>
        <taxon>Ditrichaceae</taxon>
        <taxon>Ceratodon</taxon>
    </lineage>
</organism>
<feature type="domain" description="SHSP" evidence="4">
    <location>
        <begin position="48"/>
        <end position="153"/>
    </location>
</feature>
<evidence type="ECO:0000256" key="3">
    <source>
        <dbReference type="SAM" id="MobiDB-lite"/>
    </source>
</evidence>
<reference evidence="5" key="1">
    <citation type="submission" date="2020-06" db="EMBL/GenBank/DDBJ databases">
        <title>WGS assembly of Ceratodon purpureus strain R40.</title>
        <authorList>
            <person name="Carey S.B."/>
            <person name="Jenkins J."/>
            <person name="Shu S."/>
            <person name="Lovell J.T."/>
            <person name="Sreedasyam A."/>
            <person name="Maumus F."/>
            <person name="Tiley G.P."/>
            <person name="Fernandez-Pozo N."/>
            <person name="Barry K."/>
            <person name="Chen C."/>
            <person name="Wang M."/>
            <person name="Lipzen A."/>
            <person name="Daum C."/>
            <person name="Saski C.A."/>
            <person name="Payton A.C."/>
            <person name="Mcbreen J.C."/>
            <person name="Conrad R.E."/>
            <person name="Kollar L.M."/>
            <person name="Olsson S."/>
            <person name="Huttunen S."/>
            <person name="Landis J.B."/>
            <person name="Wickett N.J."/>
            <person name="Johnson M.G."/>
            <person name="Rensing S.A."/>
            <person name="Grimwood J."/>
            <person name="Schmutz J."/>
            <person name="Mcdaniel S.F."/>
        </authorList>
    </citation>
    <scope>NUCLEOTIDE SEQUENCE</scope>
    <source>
        <strain evidence="5">R40</strain>
    </source>
</reference>
<evidence type="ECO:0000259" key="4">
    <source>
        <dbReference type="PROSITE" id="PS01031"/>
    </source>
</evidence>
<keyword evidence="6" id="KW-1185">Reference proteome</keyword>